<feature type="compositionally biased region" description="Basic and acidic residues" evidence="11">
    <location>
        <begin position="48"/>
        <end position="100"/>
    </location>
</feature>
<dbReference type="OrthoDB" id="204883at2759"/>
<comment type="similarity">
    <text evidence="1">Belongs to the protein kinase superfamily. CMGC Ser/Thr protein kinase family. CDC2/CDKX subfamily.</text>
</comment>
<dbReference type="Proteomes" id="UP001140011">
    <property type="component" value="Unassembled WGS sequence"/>
</dbReference>
<feature type="compositionally biased region" description="Basic and acidic residues" evidence="11">
    <location>
        <begin position="182"/>
        <end position="214"/>
    </location>
</feature>
<comment type="catalytic activity">
    <reaction evidence="7">
        <text>L-threonyl-[protein] + ATP = O-phospho-L-threonyl-[protein] + ADP + H(+)</text>
        <dbReference type="Rhea" id="RHEA:46608"/>
        <dbReference type="Rhea" id="RHEA-COMP:11060"/>
        <dbReference type="Rhea" id="RHEA-COMP:11605"/>
        <dbReference type="ChEBI" id="CHEBI:15378"/>
        <dbReference type="ChEBI" id="CHEBI:30013"/>
        <dbReference type="ChEBI" id="CHEBI:30616"/>
        <dbReference type="ChEBI" id="CHEBI:61977"/>
        <dbReference type="ChEBI" id="CHEBI:456216"/>
        <dbReference type="EC" id="2.7.11.22"/>
    </reaction>
</comment>
<dbReference type="PANTHER" id="PTHR24056">
    <property type="entry name" value="CELL DIVISION PROTEIN KINASE"/>
    <property type="match status" value="1"/>
</dbReference>
<dbReference type="InterPro" id="IPR050108">
    <property type="entry name" value="CDK"/>
</dbReference>
<dbReference type="CDD" id="cd07840">
    <property type="entry name" value="STKc_CDK9_like"/>
    <property type="match status" value="1"/>
</dbReference>
<evidence type="ECO:0000256" key="1">
    <source>
        <dbReference type="ARBA" id="ARBA00006485"/>
    </source>
</evidence>
<evidence type="ECO:0000256" key="10">
    <source>
        <dbReference type="PROSITE-ProRule" id="PRU10141"/>
    </source>
</evidence>
<name>A0A9W8LC21_9FUNG</name>
<gene>
    <name evidence="13" type="primary">CTK1</name>
    <name evidence="13" type="ORF">GGI19_001602</name>
</gene>
<keyword evidence="6 10" id="KW-0067">ATP-binding</keyword>
<dbReference type="FunFam" id="3.30.200.20:FF:000124">
    <property type="entry name" value="Cyclin-dependent kinase 4"/>
    <property type="match status" value="1"/>
</dbReference>
<comment type="catalytic activity">
    <reaction evidence="8">
        <text>L-seryl-[protein] + ATP = O-phospho-L-seryl-[protein] + ADP + H(+)</text>
        <dbReference type="Rhea" id="RHEA:17989"/>
        <dbReference type="Rhea" id="RHEA-COMP:9863"/>
        <dbReference type="Rhea" id="RHEA-COMP:11604"/>
        <dbReference type="ChEBI" id="CHEBI:15378"/>
        <dbReference type="ChEBI" id="CHEBI:29999"/>
        <dbReference type="ChEBI" id="CHEBI:30616"/>
        <dbReference type="ChEBI" id="CHEBI:83421"/>
        <dbReference type="ChEBI" id="CHEBI:456216"/>
        <dbReference type="EC" id="2.7.11.22"/>
    </reaction>
</comment>
<dbReference type="PROSITE" id="PS00108">
    <property type="entry name" value="PROTEIN_KINASE_ST"/>
    <property type="match status" value="1"/>
</dbReference>
<feature type="compositionally biased region" description="Low complexity" evidence="11">
    <location>
        <begin position="749"/>
        <end position="758"/>
    </location>
</feature>
<dbReference type="InterPro" id="IPR008271">
    <property type="entry name" value="Ser/Thr_kinase_AS"/>
</dbReference>
<feature type="compositionally biased region" description="Pro residues" evidence="11">
    <location>
        <begin position="308"/>
        <end position="332"/>
    </location>
</feature>
<evidence type="ECO:0000256" key="3">
    <source>
        <dbReference type="ARBA" id="ARBA00022679"/>
    </source>
</evidence>
<evidence type="ECO:0000256" key="5">
    <source>
        <dbReference type="ARBA" id="ARBA00022777"/>
    </source>
</evidence>
<dbReference type="GO" id="GO:0004740">
    <property type="term" value="F:pyruvate dehydrogenase (acetyl-transferring) kinase activity"/>
    <property type="evidence" value="ECO:0007669"/>
    <property type="project" value="UniProtKB-EC"/>
</dbReference>
<sequence length="765" mass="86511">MSPDKGPEQHVRDSPGVHHSASAAAAEQPAHIAERSASRQPHVSQDNNRGHGDRSWDPSDVDYSRRSRHDESSWRHHRPQRDQVNDSHADRQQREYDSQRSRQRNSNSSRRDNGYARRYSPVNRGYSPVSRRPPGDAAHRQTDHWYDKDRYSSRLARQRNQRDSQRHDDHFEPHPKRSRSRSISDRQYLHKRPYDSPNDDRSRYMHDGYSEHRRTAAVPGPQHPRHWSPSRQLASDRNGRYGYDGSRDNDDLRAKRGDARRVDVPRSPNGRGSYSPPPLPALPPPPPLHLLEQSSSRRPGDTPHTMSSPPPPPPLLSTLPPPPPPPPLPLPTGPSLAPALQGPDPSLHLSQSLSAMNTRDKRRVPPRPNRESLLSASARKSNVSSVSPKPLRCHLDRNASSAVASVCGGISTPATPVTPKQPSPADGIQMYSRIIMVGEGTYGKVHKARNKETGQIVALKQMRIDMDREGFPITAMREIRLLKQLRHPNITQIFDVVPESGNAICVVMEYMDYDLSGLISHPQWDPEPAHKKSLMQQLLEGLDFMHTRGILHRDIKGSNLLVNQQGQVKYVDFGLARSFHHTRMQELTNRVITLWYRPPELLLGTTLYGPEVDIWSLGCVLLELFTKKPAFQGQNDIDQLEQIFKLLGTPTPTIWDSLKKLPWACYMTPNTRYENRMRLMLSAKMSACAVDLISWMLSLDPAARPSAAQCLGHSFFTEAPAPSPPTSFPVSGDWHEYESKAERRKRRQTTAATTAKQRSQLPSND</sequence>
<feature type="region of interest" description="Disordered" evidence="11">
    <location>
        <begin position="720"/>
        <end position="765"/>
    </location>
</feature>
<dbReference type="GO" id="GO:0005524">
    <property type="term" value="F:ATP binding"/>
    <property type="evidence" value="ECO:0007669"/>
    <property type="project" value="UniProtKB-UniRule"/>
</dbReference>
<evidence type="ECO:0000256" key="2">
    <source>
        <dbReference type="ARBA" id="ARBA00022527"/>
    </source>
</evidence>
<dbReference type="FunFam" id="1.10.510.10:FF:000415">
    <property type="entry name" value="CMGC/CDK/CRK7 protein kinase, variant"/>
    <property type="match status" value="1"/>
</dbReference>
<dbReference type="EC" id="2.7.11.2" evidence="13"/>
<feature type="compositionally biased region" description="Basic and acidic residues" evidence="11">
    <location>
        <begin position="1"/>
        <end position="16"/>
    </location>
</feature>
<dbReference type="SMART" id="SM00220">
    <property type="entry name" value="S_TKc"/>
    <property type="match status" value="1"/>
</dbReference>
<feature type="binding site" evidence="10">
    <location>
        <position position="460"/>
    </location>
    <ligand>
        <name>ATP</name>
        <dbReference type="ChEBI" id="CHEBI:30616"/>
    </ligand>
</feature>
<dbReference type="EMBL" id="JANBUH010000060">
    <property type="protein sequence ID" value="KAJ2755496.1"/>
    <property type="molecule type" value="Genomic_DNA"/>
</dbReference>
<dbReference type="GO" id="GO:0030332">
    <property type="term" value="F:cyclin binding"/>
    <property type="evidence" value="ECO:0007669"/>
    <property type="project" value="TreeGrafter"/>
</dbReference>
<keyword evidence="3 13" id="KW-0808">Transferase</keyword>
<keyword evidence="14" id="KW-1185">Reference proteome</keyword>
<feature type="compositionally biased region" description="Basic and acidic residues" evidence="11">
    <location>
        <begin position="245"/>
        <end position="264"/>
    </location>
</feature>
<dbReference type="GO" id="GO:0008353">
    <property type="term" value="F:RNA polymerase II CTD heptapeptide repeat kinase activity"/>
    <property type="evidence" value="ECO:0007669"/>
    <property type="project" value="UniProtKB-EC"/>
</dbReference>
<dbReference type="Gene3D" id="3.30.200.20">
    <property type="entry name" value="Phosphorylase Kinase, domain 1"/>
    <property type="match status" value="1"/>
</dbReference>
<dbReference type="GO" id="GO:0008024">
    <property type="term" value="C:cyclin/CDK positive transcription elongation factor complex"/>
    <property type="evidence" value="ECO:0007669"/>
    <property type="project" value="TreeGrafter"/>
</dbReference>
<feature type="compositionally biased region" description="Polar residues" evidence="11">
    <location>
        <begin position="372"/>
        <end position="387"/>
    </location>
</feature>
<dbReference type="GO" id="GO:0004693">
    <property type="term" value="F:cyclin-dependent protein serine/threonine kinase activity"/>
    <property type="evidence" value="ECO:0007669"/>
    <property type="project" value="UniProtKB-EC"/>
</dbReference>
<feature type="compositionally biased region" description="Polar residues" evidence="11">
    <location>
        <begin position="38"/>
        <end position="47"/>
    </location>
</feature>
<dbReference type="Gene3D" id="1.10.510.10">
    <property type="entry name" value="Transferase(Phosphotransferase) domain 1"/>
    <property type="match status" value="1"/>
</dbReference>
<evidence type="ECO:0000259" key="12">
    <source>
        <dbReference type="PROSITE" id="PS50011"/>
    </source>
</evidence>
<feature type="compositionally biased region" description="Basic and acidic residues" evidence="11">
    <location>
        <begin position="133"/>
        <end position="152"/>
    </location>
</feature>
<proteinExistence type="inferred from homology"/>
<evidence type="ECO:0000256" key="8">
    <source>
        <dbReference type="ARBA" id="ARBA00048367"/>
    </source>
</evidence>
<feature type="compositionally biased region" description="Polar residues" evidence="11">
    <location>
        <begin position="348"/>
        <end position="357"/>
    </location>
</feature>
<dbReference type="InterPro" id="IPR017441">
    <property type="entry name" value="Protein_kinase_ATP_BS"/>
</dbReference>
<keyword evidence="5 13" id="KW-0418">Kinase</keyword>
<dbReference type="PROSITE" id="PS50011">
    <property type="entry name" value="PROTEIN_KINASE_DOM"/>
    <property type="match status" value="1"/>
</dbReference>
<evidence type="ECO:0000313" key="14">
    <source>
        <dbReference type="Proteomes" id="UP001140011"/>
    </source>
</evidence>
<evidence type="ECO:0000256" key="7">
    <source>
        <dbReference type="ARBA" id="ARBA00047811"/>
    </source>
</evidence>
<feature type="domain" description="Protein kinase" evidence="12">
    <location>
        <begin position="431"/>
        <end position="716"/>
    </location>
</feature>
<dbReference type="Pfam" id="PF00069">
    <property type="entry name" value="Pkinase"/>
    <property type="match status" value="1"/>
</dbReference>
<comment type="catalytic activity">
    <reaction evidence="9">
        <text>[DNA-directed RNA polymerase] + ATP = phospho-[DNA-directed RNA polymerase] + ADP + H(+)</text>
        <dbReference type="Rhea" id="RHEA:10216"/>
        <dbReference type="Rhea" id="RHEA-COMP:11321"/>
        <dbReference type="Rhea" id="RHEA-COMP:11322"/>
        <dbReference type="ChEBI" id="CHEBI:15378"/>
        <dbReference type="ChEBI" id="CHEBI:30616"/>
        <dbReference type="ChEBI" id="CHEBI:43176"/>
        <dbReference type="ChEBI" id="CHEBI:68546"/>
        <dbReference type="ChEBI" id="CHEBI:456216"/>
        <dbReference type="EC" id="2.7.11.23"/>
    </reaction>
</comment>
<feature type="compositionally biased region" description="Pro residues" evidence="11">
    <location>
        <begin position="275"/>
        <end position="288"/>
    </location>
</feature>
<dbReference type="PANTHER" id="PTHR24056:SF546">
    <property type="entry name" value="CYCLIN-DEPENDENT KINASE 12"/>
    <property type="match status" value="1"/>
</dbReference>
<evidence type="ECO:0000256" key="6">
    <source>
        <dbReference type="ARBA" id="ARBA00022840"/>
    </source>
</evidence>
<feature type="compositionally biased region" description="Basic and acidic residues" evidence="11">
    <location>
        <begin position="160"/>
        <end position="175"/>
    </location>
</feature>
<accession>A0A9W8LC21</accession>
<dbReference type="PROSITE" id="PS00107">
    <property type="entry name" value="PROTEIN_KINASE_ATP"/>
    <property type="match status" value="1"/>
</dbReference>
<feature type="region of interest" description="Disordered" evidence="11">
    <location>
        <begin position="1"/>
        <end position="392"/>
    </location>
</feature>
<dbReference type="GO" id="GO:0032968">
    <property type="term" value="P:positive regulation of transcription elongation by RNA polymerase II"/>
    <property type="evidence" value="ECO:0007669"/>
    <property type="project" value="TreeGrafter"/>
</dbReference>
<comment type="caution">
    <text evidence="13">The sequence shown here is derived from an EMBL/GenBank/DDBJ whole genome shotgun (WGS) entry which is preliminary data.</text>
</comment>
<dbReference type="InterPro" id="IPR011009">
    <property type="entry name" value="Kinase-like_dom_sf"/>
</dbReference>
<dbReference type="SUPFAM" id="SSF56112">
    <property type="entry name" value="Protein kinase-like (PK-like)"/>
    <property type="match status" value="1"/>
</dbReference>
<evidence type="ECO:0000256" key="11">
    <source>
        <dbReference type="SAM" id="MobiDB-lite"/>
    </source>
</evidence>
<protein>
    <submittedName>
        <fullName evidence="13">Kinase subunit of RNA polymerase II carboxy-terminal domain kinase I</fullName>
        <ecNumber evidence="13">2.7.11.2</ecNumber>
    </submittedName>
</protein>
<dbReference type="AlphaFoldDB" id="A0A9W8LC21"/>
<reference evidence="13" key="1">
    <citation type="submission" date="2022-07" db="EMBL/GenBank/DDBJ databases">
        <title>Phylogenomic reconstructions and comparative analyses of Kickxellomycotina fungi.</title>
        <authorList>
            <person name="Reynolds N.K."/>
            <person name="Stajich J.E."/>
            <person name="Barry K."/>
            <person name="Grigoriev I.V."/>
            <person name="Crous P."/>
            <person name="Smith M.E."/>
        </authorList>
    </citation>
    <scope>NUCLEOTIDE SEQUENCE</scope>
    <source>
        <strain evidence="13">BCRC 34297</strain>
    </source>
</reference>
<keyword evidence="2" id="KW-0723">Serine/threonine-protein kinase</keyword>
<evidence type="ECO:0000313" key="13">
    <source>
        <dbReference type="EMBL" id="KAJ2755496.1"/>
    </source>
</evidence>
<keyword evidence="4 10" id="KW-0547">Nucleotide-binding</keyword>
<dbReference type="InterPro" id="IPR000719">
    <property type="entry name" value="Prot_kinase_dom"/>
</dbReference>
<evidence type="ECO:0000256" key="4">
    <source>
        <dbReference type="ARBA" id="ARBA00022741"/>
    </source>
</evidence>
<organism evidence="13 14">
    <name type="scientific">Coemansia pectinata</name>
    <dbReference type="NCBI Taxonomy" id="1052879"/>
    <lineage>
        <taxon>Eukaryota</taxon>
        <taxon>Fungi</taxon>
        <taxon>Fungi incertae sedis</taxon>
        <taxon>Zoopagomycota</taxon>
        <taxon>Kickxellomycotina</taxon>
        <taxon>Kickxellomycetes</taxon>
        <taxon>Kickxellales</taxon>
        <taxon>Kickxellaceae</taxon>
        <taxon>Coemansia</taxon>
    </lineage>
</organism>
<evidence type="ECO:0000256" key="9">
    <source>
        <dbReference type="ARBA" id="ARBA00049280"/>
    </source>
</evidence>